<comment type="caution">
    <text evidence="1">The sequence shown here is derived from an EMBL/GenBank/DDBJ whole genome shotgun (WGS) entry which is preliminary data.</text>
</comment>
<proteinExistence type="predicted"/>
<protein>
    <submittedName>
        <fullName evidence="1">Uncharacterized protein</fullName>
    </submittedName>
</protein>
<evidence type="ECO:0000313" key="2">
    <source>
        <dbReference type="Proteomes" id="UP001595378"/>
    </source>
</evidence>
<sequence>MTIVMYEGKLPSAQQAIENGQDSGEPGFLREMTWRDLRARLDAVRDLRCALRRPGEADKLASFDADSARRIAALSNGKHGVNLEDLADRKALGVINGASRDAGCGSDQRK</sequence>
<organism evidence="1 2">
    <name type="scientific">Alteraurantiacibacter lauratis</name>
    <dbReference type="NCBI Taxonomy" id="2054627"/>
    <lineage>
        <taxon>Bacteria</taxon>
        <taxon>Pseudomonadati</taxon>
        <taxon>Pseudomonadota</taxon>
        <taxon>Alphaproteobacteria</taxon>
        <taxon>Sphingomonadales</taxon>
        <taxon>Erythrobacteraceae</taxon>
        <taxon>Alteraurantiacibacter</taxon>
    </lineage>
</organism>
<name>A0ABV7EEF9_9SPHN</name>
<keyword evidence="2" id="KW-1185">Reference proteome</keyword>
<reference evidence="2" key="1">
    <citation type="journal article" date="2019" name="Int. J. Syst. Evol. Microbiol.">
        <title>The Global Catalogue of Microorganisms (GCM) 10K type strain sequencing project: providing services to taxonomists for standard genome sequencing and annotation.</title>
        <authorList>
            <consortium name="The Broad Institute Genomics Platform"/>
            <consortium name="The Broad Institute Genome Sequencing Center for Infectious Disease"/>
            <person name="Wu L."/>
            <person name="Ma J."/>
        </authorList>
    </citation>
    <scope>NUCLEOTIDE SEQUENCE [LARGE SCALE GENOMIC DNA]</scope>
    <source>
        <strain evidence="2">KCTC 52606</strain>
    </source>
</reference>
<accession>A0ABV7EEF9</accession>
<evidence type="ECO:0000313" key="1">
    <source>
        <dbReference type="EMBL" id="MFC3099795.1"/>
    </source>
</evidence>
<gene>
    <name evidence="1" type="ORF">ACFODK_02705</name>
</gene>
<dbReference type="EMBL" id="JBHRSU010000002">
    <property type="protein sequence ID" value="MFC3099795.1"/>
    <property type="molecule type" value="Genomic_DNA"/>
</dbReference>
<dbReference type="RefSeq" id="WP_336920393.1">
    <property type="nucleotide sequence ID" value="NZ_JBANRN010000016.1"/>
</dbReference>
<dbReference type="Proteomes" id="UP001595378">
    <property type="component" value="Unassembled WGS sequence"/>
</dbReference>